<dbReference type="SMART" id="SM00422">
    <property type="entry name" value="HTH_MERR"/>
    <property type="match status" value="1"/>
</dbReference>
<dbReference type="PATRIC" id="fig|1502723.3.peg.5511"/>
<dbReference type="InterPro" id="IPR009061">
    <property type="entry name" value="DNA-bd_dom_put_sf"/>
</dbReference>
<dbReference type="SUPFAM" id="SSF46955">
    <property type="entry name" value="Putative DNA-binding domain"/>
    <property type="match status" value="1"/>
</dbReference>
<accession>A0A0D8BLE8</accession>
<dbReference type="GO" id="GO:0003700">
    <property type="term" value="F:DNA-binding transcription factor activity"/>
    <property type="evidence" value="ECO:0007669"/>
    <property type="project" value="InterPro"/>
</dbReference>
<keyword evidence="4" id="KW-1185">Reference proteome</keyword>
<dbReference type="PROSITE" id="PS00552">
    <property type="entry name" value="HTH_MERR_1"/>
    <property type="match status" value="1"/>
</dbReference>
<sequence length="148" mass="16495">MRVTLSTTRRDPSALRAARGTTYQIGEVAERVGLSLRTVRYYEEAGLLTTAGRTPGGFRLYGDEAVDRLLVIKKMKSLGFTLEEMRSLLSVRDELSDPKISDARRAELRELLRTWVVLAEEKLATLRQQAGVAEDFVIGLHGDADRSA</sequence>
<dbReference type="Proteomes" id="UP000032545">
    <property type="component" value="Unassembled WGS sequence"/>
</dbReference>
<dbReference type="PROSITE" id="PS50937">
    <property type="entry name" value="HTH_MERR_2"/>
    <property type="match status" value="1"/>
</dbReference>
<comment type="caution">
    <text evidence="3">The sequence shown here is derived from an EMBL/GenBank/DDBJ whole genome shotgun (WGS) entry which is preliminary data.</text>
</comment>
<dbReference type="Pfam" id="PF13411">
    <property type="entry name" value="MerR_1"/>
    <property type="match status" value="1"/>
</dbReference>
<feature type="domain" description="HTH merR-type" evidence="2">
    <location>
        <begin position="22"/>
        <end position="91"/>
    </location>
</feature>
<evidence type="ECO:0000313" key="4">
    <source>
        <dbReference type="Proteomes" id="UP000032545"/>
    </source>
</evidence>
<dbReference type="PANTHER" id="PTHR30204:SF93">
    <property type="entry name" value="HTH MERR-TYPE DOMAIN-CONTAINING PROTEIN"/>
    <property type="match status" value="1"/>
</dbReference>
<reference evidence="4" key="1">
    <citation type="submission" date="2015-02" db="EMBL/GenBank/DDBJ databases">
        <title>Draft Genome of Frankia sp. CpI1-S.</title>
        <authorList>
            <person name="Oshone R.T."/>
            <person name="Ngom M."/>
            <person name="Ghodhbane-Gtari F."/>
            <person name="Gtari M."/>
            <person name="Morris K."/>
            <person name="Thomas K."/>
            <person name="Sen A."/>
            <person name="Tisa L.S."/>
        </authorList>
    </citation>
    <scope>NUCLEOTIDE SEQUENCE [LARGE SCALE GENOMIC DNA]</scope>
    <source>
        <strain evidence="4">CpI1-S</strain>
    </source>
</reference>
<dbReference type="InterPro" id="IPR047057">
    <property type="entry name" value="MerR_fam"/>
</dbReference>
<name>A0A0D8BLE8_9ACTN</name>
<organism evidence="3 4">
    <name type="scientific">Frankia torreyi</name>
    <dbReference type="NCBI Taxonomy" id="1856"/>
    <lineage>
        <taxon>Bacteria</taxon>
        <taxon>Bacillati</taxon>
        <taxon>Actinomycetota</taxon>
        <taxon>Actinomycetes</taxon>
        <taxon>Frankiales</taxon>
        <taxon>Frankiaceae</taxon>
        <taxon>Frankia</taxon>
    </lineage>
</organism>
<dbReference type="Gene3D" id="1.10.1660.10">
    <property type="match status" value="1"/>
</dbReference>
<dbReference type="InterPro" id="IPR000551">
    <property type="entry name" value="MerR-type_HTH_dom"/>
</dbReference>
<evidence type="ECO:0000259" key="2">
    <source>
        <dbReference type="PROSITE" id="PS50937"/>
    </source>
</evidence>
<dbReference type="EMBL" id="JYFN01000007">
    <property type="protein sequence ID" value="KJE24212.1"/>
    <property type="molecule type" value="Genomic_DNA"/>
</dbReference>
<protein>
    <submittedName>
        <fullName evidence="3">Transcriptional regulator, MerR family</fullName>
    </submittedName>
</protein>
<keyword evidence="1" id="KW-0238">DNA-binding</keyword>
<dbReference type="PANTHER" id="PTHR30204">
    <property type="entry name" value="REDOX-CYCLING DRUG-SENSING TRANSCRIPTIONAL ACTIVATOR SOXR"/>
    <property type="match status" value="1"/>
</dbReference>
<proteinExistence type="predicted"/>
<evidence type="ECO:0000256" key="1">
    <source>
        <dbReference type="ARBA" id="ARBA00023125"/>
    </source>
</evidence>
<dbReference type="AlphaFoldDB" id="A0A0D8BLE8"/>
<reference evidence="3 4" key="2">
    <citation type="journal article" date="2016" name="Genome Announc.">
        <title>Permanent Draft Genome Sequences for Two Variants of Frankia sp. Strain CpI1, the First Frankia Strain Isolated from Root Nodules of Comptonia peregrina.</title>
        <authorList>
            <person name="Oshone R."/>
            <person name="Hurst S.G.IV."/>
            <person name="Abebe-Akele F."/>
            <person name="Simpson S."/>
            <person name="Morris K."/>
            <person name="Thomas W.K."/>
            <person name="Tisa L.S."/>
        </authorList>
    </citation>
    <scope>NUCLEOTIDE SEQUENCE [LARGE SCALE GENOMIC DNA]</scope>
    <source>
        <strain evidence="4">CpI1-S</strain>
    </source>
</reference>
<gene>
    <name evidence="3" type="ORF">FF36_01287</name>
</gene>
<evidence type="ECO:0000313" key="3">
    <source>
        <dbReference type="EMBL" id="KJE24212.1"/>
    </source>
</evidence>
<dbReference type="PRINTS" id="PR00040">
    <property type="entry name" value="HTHMERR"/>
</dbReference>
<dbReference type="GO" id="GO:0003677">
    <property type="term" value="F:DNA binding"/>
    <property type="evidence" value="ECO:0007669"/>
    <property type="project" value="UniProtKB-KW"/>
</dbReference>